<dbReference type="EMBL" id="CP024793">
    <property type="protein sequence ID" value="AUB44958.1"/>
    <property type="molecule type" value="Genomic_DNA"/>
</dbReference>
<accession>A0A2K8TB77</accession>
<evidence type="ECO:0000313" key="1">
    <source>
        <dbReference type="EMBL" id="AUB43595.1"/>
    </source>
</evidence>
<dbReference type="EMBL" id="CP024791">
    <property type="protein sequence ID" value="AUB43595.1"/>
    <property type="molecule type" value="Genomic_DNA"/>
</dbReference>
<geneLocation type="plasmid" evidence="2">
    <name>pNFSY08</name>
</geneLocation>
<geneLocation type="plasmid" evidence="3">
    <name>pnfsy08</name>
</geneLocation>
<geneLocation type="plasmid" evidence="1">
    <name>pNFSY06</name>
</geneLocation>
<evidence type="ECO:0000313" key="2">
    <source>
        <dbReference type="EMBL" id="AUB44958.1"/>
    </source>
</evidence>
<dbReference type="AlphaFoldDB" id="A0A2K8TB77"/>
<sequence>MEDQEMCSINSQSKCLRAWGTNCERAKKRIGNCSDPDIAFLTRLKS</sequence>
<dbReference type="KEGG" id="nfl:COO91_09776"/>
<evidence type="ECO:0000313" key="3">
    <source>
        <dbReference type="Proteomes" id="UP000232003"/>
    </source>
</evidence>
<gene>
    <name evidence="1" type="ORF">COO91_09776</name>
    <name evidence="2" type="ORF">COO91_11213</name>
</gene>
<proteinExistence type="predicted"/>
<dbReference type="Proteomes" id="UP000232003">
    <property type="component" value="Plasmid pNFSY08"/>
</dbReference>
<protein>
    <submittedName>
        <fullName evidence="2">Uncharacterized protein</fullName>
    </submittedName>
</protein>
<organism evidence="2 3">
    <name type="scientific">Nostoc flagelliforme CCNUN1</name>
    <dbReference type="NCBI Taxonomy" id="2038116"/>
    <lineage>
        <taxon>Bacteria</taxon>
        <taxon>Bacillati</taxon>
        <taxon>Cyanobacteriota</taxon>
        <taxon>Cyanophyceae</taxon>
        <taxon>Nostocales</taxon>
        <taxon>Nostocaceae</taxon>
        <taxon>Nostoc</taxon>
    </lineage>
</organism>
<dbReference type="KEGG" id="nfl:COO91_11213"/>
<dbReference type="Proteomes" id="UP000232003">
    <property type="component" value="Plasmid pNFSY06"/>
</dbReference>
<reference evidence="2 3" key="1">
    <citation type="submission" date="2017-11" db="EMBL/GenBank/DDBJ databases">
        <title>Complete genome of a free-living desiccation-tolerant cyanobacterium and its photosynthetic adaptation to extreme terrestrial habitat.</title>
        <authorList>
            <person name="Shang J."/>
        </authorList>
    </citation>
    <scope>NUCLEOTIDE SEQUENCE [LARGE SCALE GENOMIC DNA]</scope>
    <source>
        <strain evidence="2 3">CCNUN1</strain>
        <plasmid evidence="1">pNFSY06</plasmid>
        <plasmid evidence="3">pnfsy06</plasmid>
        <plasmid evidence="3">pnfsy08</plasmid>
        <plasmid evidence="2">pNFSY08</plasmid>
    </source>
</reference>
<geneLocation type="plasmid" evidence="3">
    <name>pnfsy06</name>
</geneLocation>
<name>A0A2K8TB77_9NOSO</name>
<keyword evidence="3" id="KW-1185">Reference proteome</keyword>
<keyword evidence="2" id="KW-0614">Plasmid</keyword>